<evidence type="ECO:0000313" key="2">
    <source>
        <dbReference type="EMBL" id="GAV08229.1"/>
    </source>
</evidence>
<sequence>MVASWHKKTNGIQMFPTTPTTTRTTKMAMKPLQEKKLSPKVDMMRSKKAKRTSSLTRSISVGTSIPTTP</sequence>
<feature type="compositionally biased region" description="Polar residues" evidence="1">
    <location>
        <begin position="52"/>
        <end position="69"/>
    </location>
</feature>
<feature type="compositionally biased region" description="Low complexity" evidence="1">
    <location>
        <begin position="16"/>
        <end position="25"/>
    </location>
</feature>
<protein>
    <submittedName>
        <fullName evidence="2">Uncharacterized protein</fullName>
    </submittedName>
</protein>
<dbReference type="AlphaFoldDB" id="A0A1D1WAE5"/>
<name>A0A1D1WAE5_RAMVA</name>
<organism evidence="2 3">
    <name type="scientific">Ramazzottius varieornatus</name>
    <name type="common">Water bear</name>
    <name type="synonym">Tardigrade</name>
    <dbReference type="NCBI Taxonomy" id="947166"/>
    <lineage>
        <taxon>Eukaryota</taxon>
        <taxon>Metazoa</taxon>
        <taxon>Ecdysozoa</taxon>
        <taxon>Tardigrada</taxon>
        <taxon>Eutardigrada</taxon>
        <taxon>Parachela</taxon>
        <taxon>Hypsibioidea</taxon>
        <taxon>Ramazzottiidae</taxon>
        <taxon>Ramazzottius</taxon>
    </lineage>
</organism>
<dbReference type="EMBL" id="BDGG01000017">
    <property type="protein sequence ID" value="GAV08229.1"/>
    <property type="molecule type" value="Genomic_DNA"/>
</dbReference>
<evidence type="ECO:0000256" key="1">
    <source>
        <dbReference type="SAM" id="MobiDB-lite"/>
    </source>
</evidence>
<keyword evidence="3" id="KW-1185">Reference proteome</keyword>
<comment type="caution">
    <text evidence="2">The sequence shown here is derived from an EMBL/GenBank/DDBJ whole genome shotgun (WGS) entry which is preliminary data.</text>
</comment>
<evidence type="ECO:0000313" key="3">
    <source>
        <dbReference type="Proteomes" id="UP000186922"/>
    </source>
</evidence>
<feature type="region of interest" description="Disordered" evidence="1">
    <location>
        <begin position="1"/>
        <end position="69"/>
    </location>
</feature>
<feature type="compositionally biased region" description="Basic and acidic residues" evidence="1">
    <location>
        <begin position="32"/>
        <end position="45"/>
    </location>
</feature>
<gene>
    <name evidence="2" type="primary">RvY_17953-1</name>
    <name evidence="2" type="synonym">RvY_17953.1</name>
    <name evidence="2" type="ORF">RvY_17953</name>
</gene>
<proteinExistence type="predicted"/>
<reference evidence="2 3" key="1">
    <citation type="journal article" date="2016" name="Nat. Commun.">
        <title>Extremotolerant tardigrade genome and improved radiotolerance of human cultured cells by tardigrade-unique protein.</title>
        <authorList>
            <person name="Hashimoto T."/>
            <person name="Horikawa D.D."/>
            <person name="Saito Y."/>
            <person name="Kuwahara H."/>
            <person name="Kozuka-Hata H."/>
            <person name="Shin-I T."/>
            <person name="Minakuchi Y."/>
            <person name="Ohishi K."/>
            <person name="Motoyama A."/>
            <person name="Aizu T."/>
            <person name="Enomoto A."/>
            <person name="Kondo K."/>
            <person name="Tanaka S."/>
            <person name="Hara Y."/>
            <person name="Koshikawa S."/>
            <person name="Sagara H."/>
            <person name="Miura T."/>
            <person name="Yokobori S."/>
            <person name="Miyagawa K."/>
            <person name="Suzuki Y."/>
            <person name="Kubo T."/>
            <person name="Oyama M."/>
            <person name="Kohara Y."/>
            <person name="Fujiyama A."/>
            <person name="Arakawa K."/>
            <person name="Katayama T."/>
            <person name="Toyoda A."/>
            <person name="Kunieda T."/>
        </authorList>
    </citation>
    <scope>NUCLEOTIDE SEQUENCE [LARGE SCALE GENOMIC DNA]</scope>
    <source>
        <strain evidence="2 3">YOKOZUNA-1</strain>
    </source>
</reference>
<dbReference type="Proteomes" id="UP000186922">
    <property type="component" value="Unassembled WGS sequence"/>
</dbReference>
<accession>A0A1D1WAE5</accession>